<sequence length="205" mass="23242">MLGSWSGLGILRIRFRDAGIGDGFSSYEIIGTREESSAANSQVPLYLNVYDVTDLNGYCYWCGLGIFHTAIEAHGVEYAFGAHEYPITGIFMVKPRRCPGYAFRESIRIGTTHMNHLQFREFLQQIASSYRGDTYHLLLKNCNHFCDDVSFQLTGNRIPGWVNRLARLGWFCKCFLPDSLQLSAVPHKENKNAPPHETEQLQNDG</sequence>
<reference evidence="2" key="1">
    <citation type="journal article" date="2024" name="Proc. Natl. Acad. Sci. U.S.A.">
        <title>Extraordinary preservation of gene collinearity over three hundred million years revealed in homosporous lycophytes.</title>
        <authorList>
            <person name="Li C."/>
            <person name="Wickell D."/>
            <person name="Kuo L.Y."/>
            <person name="Chen X."/>
            <person name="Nie B."/>
            <person name="Liao X."/>
            <person name="Peng D."/>
            <person name="Ji J."/>
            <person name="Jenkins J."/>
            <person name="Williams M."/>
            <person name="Shu S."/>
            <person name="Plott C."/>
            <person name="Barry K."/>
            <person name="Rajasekar S."/>
            <person name="Grimwood J."/>
            <person name="Han X."/>
            <person name="Sun S."/>
            <person name="Hou Z."/>
            <person name="He W."/>
            <person name="Dai G."/>
            <person name="Sun C."/>
            <person name="Schmutz J."/>
            <person name="Leebens-Mack J.H."/>
            <person name="Li F.W."/>
            <person name="Wang L."/>
        </authorList>
    </citation>
    <scope>NUCLEOTIDE SEQUENCE [LARGE SCALE GENOMIC DNA]</scope>
    <source>
        <strain evidence="2">cv. PW_Plant_1</strain>
    </source>
</reference>
<dbReference type="EMBL" id="CM055094">
    <property type="protein sequence ID" value="KAJ7563602.1"/>
    <property type="molecule type" value="Genomic_DNA"/>
</dbReference>
<proteinExistence type="predicted"/>
<name>A0ACC2EAZ6_DIPCM</name>
<gene>
    <name evidence="1" type="ORF">O6H91_03G117000</name>
</gene>
<dbReference type="Proteomes" id="UP001162992">
    <property type="component" value="Chromosome 3"/>
</dbReference>
<keyword evidence="2" id="KW-1185">Reference proteome</keyword>
<comment type="caution">
    <text evidence="1">The sequence shown here is derived from an EMBL/GenBank/DDBJ whole genome shotgun (WGS) entry which is preliminary data.</text>
</comment>
<evidence type="ECO:0000313" key="1">
    <source>
        <dbReference type="EMBL" id="KAJ7563602.1"/>
    </source>
</evidence>
<evidence type="ECO:0000313" key="2">
    <source>
        <dbReference type="Proteomes" id="UP001162992"/>
    </source>
</evidence>
<organism evidence="1 2">
    <name type="scientific">Diphasiastrum complanatum</name>
    <name type="common">Issler's clubmoss</name>
    <name type="synonym">Lycopodium complanatum</name>
    <dbReference type="NCBI Taxonomy" id="34168"/>
    <lineage>
        <taxon>Eukaryota</taxon>
        <taxon>Viridiplantae</taxon>
        <taxon>Streptophyta</taxon>
        <taxon>Embryophyta</taxon>
        <taxon>Tracheophyta</taxon>
        <taxon>Lycopodiopsida</taxon>
        <taxon>Lycopodiales</taxon>
        <taxon>Lycopodiaceae</taxon>
        <taxon>Lycopodioideae</taxon>
        <taxon>Diphasiastrum</taxon>
    </lineage>
</organism>
<accession>A0ACC2EAZ6</accession>
<protein>
    <submittedName>
        <fullName evidence="1">Uncharacterized protein</fullName>
    </submittedName>
</protein>